<dbReference type="GO" id="GO:0008270">
    <property type="term" value="F:zinc ion binding"/>
    <property type="evidence" value="ECO:0007669"/>
    <property type="project" value="UniProtKB-UniRule"/>
</dbReference>
<reference evidence="9 10" key="1">
    <citation type="journal article" date="2015" name="Nature">
        <title>rRNA introns, odd ribosomes, and small enigmatic genomes across a large radiation of phyla.</title>
        <authorList>
            <person name="Brown C.T."/>
            <person name="Hug L.A."/>
            <person name="Thomas B.C."/>
            <person name="Sharon I."/>
            <person name="Castelle C.J."/>
            <person name="Singh A."/>
            <person name="Wilkins M.J."/>
            <person name="Williams K.H."/>
            <person name="Banfield J.F."/>
        </authorList>
    </citation>
    <scope>NUCLEOTIDE SEQUENCE [LARGE SCALE GENOMIC DNA]</scope>
</reference>
<dbReference type="AlphaFoldDB" id="A0A0G0B6Z1"/>
<gene>
    <name evidence="7" type="primary">nfo</name>
    <name evidence="9" type="ORF">UR53_C0001G0011</name>
</gene>
<dbReference type="CDD" id="cd00019">
    <property type="entry name" value="AP2Ec"/>
    <property type="match status" value="1"/>
</dbReference>
<dbReference type="GO" id="GO:0003906">
    <property type="term" value="F:DNA-(apurinic or apyrimidinic site) endonuclease activity"/>
    <property type="evidence" value="ECO:0007669"/>
    <property type="project" value="TreeGrafter"/>
</dbReference>
<keyword evidence="4 7" id="KW-0378">Hydrolase</keyword>
<evidence type="ECO:0000256" key="1">
    <source>
        <dbReference type="ARBA" id="ARBA00005340"/>
    </source>
</evidence>
<feature type="binding site" evidence="7">
    <location>
        <position position="177"/>
    </location>
    <ligand>
        <name>Zn(2+)</name>
        <dbReference type="ChEBI" id="CHEBI:29105"/>
        <label>2</label>
    </ligand>
</feature>
<feature type="binding site" evidence="7">
    <location>
        <position position="142"/>
    </location>
    <ligand>
        <name>Zn(2+)</name>
        <dbReference type="ChEBI" id="CHEBI:29105"/>
        <label>1</label>
    </ligand>
</feature>
<keyword evidence="7 9" id="KW-0255">Endonuclease</keyword>
<dbReference type="HAMAP" id="MF_00152">
    <property type="entry name" value="Nfo"/>
    <property type="match status" value="1"/>
</dbReference>
<evidence type="ECO:0000256" key="5">
    <source>
        <dbReference type="ARBA" id="ARBA00022833"/>
    </source>
</evidence>
<feature type="binding site" evidence="7">
    <location>
        <position position="180"/>
    </location>
    <ligand>
        <name>Zn(2+)</name>
        <dbReference type="ChEBI" id="CHEBI:29105"/>
        <label>3</label>
    </ligand>
</feature>
<keyword evidence="7" id="KW-0540">Nuclease</keyword>
<dbReference type="NCBIfam" id="TIGR00587">
    <property type="entry name" value="nfo"/>
    <property type="match status" value="1"/>
</dbReference>
<evidence type="ECO:0000259" key="8">
    <source>
        <dbReference type="Pfam" id="PF01261"/>
    </source>
</evidence>
<evidence type="ECO:0000256" key="2">
    <source>
        <dbReference type="ARBA" id="ARBA00022723"/>
    </source>
</evidence>
<organism evidence="9 10">
    <name type="scientific">Candidatus Magasanikbacteria bacterium GW2011_GWC2_34_16</name>
    <dbReference type="NCBI Taxonomy" id="1619045"/>
    <lineage>
        <taxon>Bacteria</taxon>
        <taxon>Candidatus Magasanikiibacteriota</taxon>
    </lineage>
</organism>
<dbReference type="Proteomes" id="UP000034927">
    <property type="component" value="Unassembled WGS sequence"/>
</dbReference>
<dbReference type="GO" id="GO:0003677">
    <property type="term" value="F:DNA binding"/>
    <property type="evidence" value="ECO:0007669"/>
    <property type="project" value="InterPro"/>
</dbReference>
<name>A0A0G0B6Z1_9BACT</name>
<accession>A0A0G0B6Z1</accession>
<dbReference type="Pfam" id="PF01261">
    <property type="entry name" value="AP_endonuc_2"/>
    <property type="match status" value="1"/>
</dbReference>
<dbReference type="InterPro" id="IPR013022">
    <property type="entry name" value="Xyl_isomerase-like_TIM-brl"/>
</dbReference>
<dbReference type="InterPro" id="IPR001719">
    <property type="entry name" value="AP_endonuc_2"/>
</dbReference>
<sequence>MLFGAHVSIAGGLNNAPKNAADLGCEVFQMFTRSPQGGWVPPLNKTIAKQFKTDCKKFKLKEWVVHTPYFINFASANPRIYNASIAVVLQELERASMIGAKYLMTHLGSYKDLGHDAGLKQLVEGLDKMLKGYKGETKFLIEISAGAGEIIGDTFEEIAEIIFDKKLIKYDIGVCYDTQHGFASGYDIRNKASVDATLKQFNKIIGLEKLKMSHCNDSATELASRRDRHEHIGKGKIGVEGFRALLGDKRLDKINFILETEHEGVENDLKLLKKIRGK</sequence>
<dbReference type="PROSITE" id="PS51432">
    <property type="entry name" value="AP_NUCLEASE_F2_4"/>
    <property type="match status" value="1"/>
</dbReference>
<proteinExistence type="inferred from homology"/>
<feature type="binding site" evidence="7">
    <location>
        <position position="142"/>
    </location>
    <ligand>
        <name>Zn(2+)</name>
        <dbReference type="ChEBI" id="CHEBI:29105"/>
        <label>2</label>
    </ligand>
</feature>
<keyword evidence="5 7" id="KW-0862">Zinc</keyword>
<protein>
    <recommendedName>
        <fullName evidence="7">Probable endonuclease 4</fullName>
        <ecNumber evidence="7">3.1.21.2</ecNumber>
    </recommendedName>
    <alternativeName>
        <fullName evidence="7">Endodeoxyribonuclease IV</fullName>
    </alternativeName>
    <alternativeName>
        <fullName evidence="7">Endonuclease IV</fullName>
    </alternativeName>
</protein>
<keyword evidence="2 7" id="KW-0479">Metal-binding</keyword>
<dbReference type="PANTHER" id="PTHR21445">
    <property type="entry name" value="ENDONUCLEASE IV ENDODEOXYRIBONUCLEASE IV"/>
    <property type="match status" value="1"/>
</dbReference>
<feature type="binding site" evidence="7">
    <location>
        <position position="229"/>
    </location>
    <ligand>
        <name>Zn(2+)</name>
        <dbReference type="ChEBI" id="CHEBI:29105"/>
        <label>3</label>
    </ligand>
</feature>
<evidence type="ECO:0000256" key="7">
    <source>
        <dbReference type="HAMAP-Rule" id="MF_00152"/>
    </source>
</evidence>
<dbReference type="EC" id="3.1.21.2" evidence="7"/>
<dbReference type="EMBL" id="LBPO01000001">
    <property type="protein sequence ID" value="KKP59511.1"/>
    <property type="molecule type" value="Genomic_DNA"/>
</dbReference>
<comment type="similarity">
    <text evidence="1 7">Belongs to the AP endonuclease 2 family.</text>
</comment>
<feature type="binding site" evidence="7">
    <location>
        <position position="106"/>
    </location>
    <ligand>
        <name>Zn(2+)</name>
        <dbReference type="ChEBI" id="CHEBI:29105"/>
        <label>1</label>
    </ligand>
</feature>
<feature type="binding site" evidence="7">
    <location>
        <position position="214"/>
    </location>
    <ligand>
        <name>Zn(2+)</name>
        <dbReference type="ChEBI" id="CHEBI:29105"/>
        <label>2</label>
    </ligand>
</feature>
<feature type="binding site" evidence="7">
    <location>
        <position position="227"/>
    </location>
    <ligand>
        <name>Zn(2+)</name>
        <dbReference type="ChEBI" id="CHEBI:29105"/>
        <label>3</label>
    </ligand>
</feature>
<dbReference type="Gene3D" id="3.20.20.150">
    <property type="entry name" value="Divalent-metal-dependent TIM barrel enzymes"/>
    <property type="match status" value="1"/>
</dbReference>
<dbReference type="SMART" id="SM00518">
    <property type="entry name" value="AP2Ec"/>
    <property type="match status" value="1"/>
</dbReference>
<dbReference type="GO" id="GO:0006284">
    <property type="term" value="P:base-excision repair"/>
    <property type="evidence" value="ECO:0007669"/>
    <property type="project" value="TreeGrafter"/>
</dbReference>
<dbReference type="FunFam" id="3.20.20.150:FF:000001">
    <property type="entry name" value="Probable endonuclease 4"/>
    <property type="match status" value="1"/>
</dbReference>
<feature type="binding site" evidence="7">
    <location>
        <position position="66"/>
    </location>
    <ligand>
        <name>Zn(2+)</name>
        <dbReference type="ChEBI" id="CHEBI:29105"/>
        <label>1</label>
    </ligand>
</feature>
<evidence type="ECO:0000256" key="3">
    <source>
        <dbReference type="ARBA" id="ARBA00022763"/>
    </source>
</evidence>
<dbReference type="SUPFAM" id="SSF51658">
    <property type="entry name" value="Xylose isomerase-like"/>
    <property type="match status" value="1"/>
</dbReference>
<dbReference type="GO" id="GO:0008833">
    <property type="term" value="F:deoxyribonuclease IV (phage-T4-induced) activity"/>
    <property type="evidence" value="ECO:0007669"/>
    <property type="project" value="UniProtKB-UniRule"/>
</dbReference>
<comment type="catalytic activity">
    <reaction evidence="7">
        <text>Endonucleolytic cleavage to 5'-phosphooligonucleotide end-products.</text>
        <dbReference type="EC" id="3.1.21.2"/>
    </reaction>
</comment>
<evidence type="ECO:0000313" key="9">
    <source>
        <dbReference type="EMBL" id="KKP59511.1"/>
    </source>
</evidence>
<evidence type="ECO:0000256" key="6">
    <source>
        <dbReference type="ARBA" id="ARBA00023204"/>
    </source>
</evidence>
<dbReference type="PANTHER" id="PTHR21445:SF0">
    <property type="entry name" value="APURINIC-APYRIMIDINIC ENDONUCLEASE"/>
    <property type="match status" value="1"/>
</dbReference>
<dbReference type="GO" id="GO:0008081">
    <property type="term" value="F:phosphoric diester hydrolase activity"/>
    <property type="evidence" value="ECO:0007669"/>
    <property type="project" value="TreeGrafter"/>
</dbReference>
<feature type="domain" description="Xylose isomerase-like TIM barrel" evidence="8">
    <location>
        <begin position="18"/>
        <end position="274"/>
    </location>
</feature>
<comment type="function">
    <text evidence="7">Endonuclease IV plays a role in DNA repair. It cleaves phosphodiester bonds at apurinic or apyrimidinic (AP) sites, generating a 3'-hydroxyl group and a 5'-terminal sugar phosphate.</text>
</comment>
<evidence type="ECO:0000256" key="4">
    <source>
        <dbReference type="ARBA" id="ARBA00022801"/>
    </source>
</evidence>
<keyword evidence="6 7" id="KW-0234">DNA repair</keyword>
<dbReference type="InterPro" id="IPR036237">
    <property type="entry name" value="Xyl_isomerase-like_sf"/>
</dbReference>
<keyword evidence="3 7" id="KW-0227">DNA damage</keyword>
<comment type="caution">
    <text evidence="9">The sequence shown here is derived from an EMBL/GenBank/DDBJ whole genome shotgun (WGS) entry which is preliminary data.</text>
</comment>
<comment type="cofactor">
    <cofactor evidence="7">
        <name>Zn(2+)</name>
        <dbReference type="ChEBI" id="CHEBI:29105"/>
    </cofactor>
    <text evidence="7">Binds 3 Zn(2+) ions.</text>
</comment>
<feature type="binding site" evidence="7">
    <location>
        <position position="259"/>
    </location>
    <ligand>
        <name>Zn(2+)</name>
        <dbReference type="ChEBI" id="CHEBI:29105"/>
        <label>2</label>
    </ligand>
</feature>
<evidence type="ECO:0000313" key="10">
    <source>
        <dbReference type="Proteomes" id="UP000034927"/>
    </source>
</evidence>